<protein>
    <submittedName>
        <fullName evidence="1">Uncharacterized protein</fullName>
    </submittedName>
</protein>
<evidence type="ECO:0000313" key="1">
    <source>
        <dbReference type="EMBL" id="KAL2061589.1"/>
    </source>
</evidence>
<sequence length="547" mass="61805">MSVPATTASVDTINHLPNAMSVYQQCLAAMRGDFVPNDLSTQTARACVIRGIRSHLEFATSPVVAELCLEGASFVPGFARARNARLIMSNEIPESMPLVAQPYCIWHPVLATEETYRQLSRIYPSMRYQVGRACAAAGYDTLYAELDLLPDVSIAEEARESVMGGIGSSTIFRQIMQSSARYSIMNDYKRSIHIDAPKSPAFLNGDTQVFWQLEIRNVLYEHKIGTSERQPALDIGEDCNLSLDGVWATDDQEYLTQFEMQLLYSPLPSDLPTVRKDLLIQMAAWDGNVDRYARLRRPMLSSETELLSVIRGICNNTMFGRWWAGEIESKAMILEKDEVSQIKSAINARRIMNNDISTMSEDMDSAEIPYRIWWPLRPKSETLFGLARKCPVMVQQIVTTAIICDYKNVYDKFIGDIPPGSHLSMAAKQSESSYYFEDLERRKEAEDATGNARRTSCWGGEEYLVYPDQEPSSDALFSRINVDIMENEDLSFDPSGEFSPKVSAAKIERHVWATQELLRKVQYYQDGYVLGLHELDELTLPEDSESI</sequence>
<keyword evidence="2" id="KW-1185">Reference proteome</keyword>
<comment type="caution">
    <text evidence="1">The sequence shown here is derived from an EMBL/GenBank/DDBJ whole genome shotgun (WGS) entry which is preliminary data.</text>
</comment>
<dbReference type="EMBL" id="JAZHXI010000018">
    <property type="protein sequence ID" value="KAL2061589.1"/>
    <property type="molecule type" value="Genomic_DNA"/>
</dbReference>
<dbReference type="Proteomes" id="UP001595075">
    <property type="component" value="Unassembled WGS sequence"/>
</dbReference>
<reference evidence="1 2" key="1">
    <citation type="journal article" date="2024" name="Commun. Biol.">
        <title>Comparative genomic analysis of thermophilic fungi reveals convergent evolutionary adaptations and gene losses.</title>
        <authorList>
            <person name="Steindorff A.S."/>
            <person name="Aguilar-Pontes M.V."/>
            <person name="Robinson A.J."/>
            <person name="Andreopoulos B."/>
            <person name="LaButti K."/>
            <person name="Kuo A."/>
            <person name="Mondo S."/>
            <person name="Riley R."/>
            <person name="Otillar R."/>
            <person name="Haridas S."/>
            <person name="Lipzen A."/>
            <person name="Grimwood J."/>
            <person name="Schmutz J."/>
            <person name="Clum A."/>
            <person name="Reid I.D."/>
            <person name="Moisan M.C."/>
            <person name="Butler G."/>
            <person name="Nguyen T.T.M."/>
            <person name="Dewar K."/>
            <person name="Conant G."/>
            <person name="Drula E."/>
            <person name="Henrissat B."/>
            <person name="Hansel C."/>
            <person name="Singer S."/>
            <person name="Hutchinson M.I."/>
            <person name="de Vries R.P."/>
            <person name="Natvig D.O."/>
            <person name="Powell A.J."/>
            <person name="Tsang A."/>
            <person name="Grigoriev I.V."/>
        </authorList>
    </citation>
    <scope>NUCLEOTIDE SEQUENCE [LARGE SCALE GENOMIC DNA]</scope>
    <source>
        <strain evidence="1 2">CBS 494.80</strain>
    </source>
</reference>
<name>A0ABR4BVC0_9HELO</name>
<organism evidence="1 2">
    <name type="scientific">Oculimacula yallundae</name>
    <dbReference type="NCBI Taxonomy" id="86028"/>
    <lineage>
        <taxon>Eukaryota</taxon>
        <taxon>Fungi</taxon>
        <taxon>Dikarya</taxon>
        <taxon>Ascomycota</taxon>
        <taxon>Pezizomycotina</taxon>
        <taxon>Leotiomycetes</taxon>
        <taxon>Helotiales</taxon>
        <taxon>Ploettnerulaceae</taxon>
        <taxon>Oculimacula</taxon>
    </lineage>
</organism>
<accession>A0ABR4BVC0</accession>
<gene>
    <name evidence="1" type="ORF">VTL71DRAFT_6966</name>
</gene>
<evidence type="ECO:0000313" key="2">
    <source>
        <dbReference type="Proteomes" id="UP001595075"/>
    </source>
</evidence>
<proteinExistence type="predicted"/>